<dbReference type="OMA" id="MVNHKEV"/>
<dbReference type="GO" id="GO:0071949">
    <property type="term" value="F:FAD binding"/>
    <property type="evidence" value="ECO:0007669"/>
    <property type="project" value="TreeGrafter"/>
</dbReference>
<dbReference type="GO" id="GO:0003677">
    <property type="term" value="F:DNA binding"/>
    <property type="evidence" value="ECO:0007669"/>
    <property type="project" value="TreeGrafter"/>
</dbReference>
<dbReference type="InterPro" id="IPR036155">
    <property type="entry name" value="Crypto/Photolyase_N_sf"/>
</dbReference>
<keyword evidence="4" id="KW-0157">Chromophore</keyword>
<dbReference type="Pfam" id="PF03441">
    <property type="entry name" value="FAD_binding_7"/>
    <property type="match status" value="1"/>
</dbReference>
<dbReference type="InterPro" id="IPR036134">
    <property type="entry name" value="Crypto/Photolyase_FAD-like_sf"/>
</dbReference>
<dbReference type="InParanoid" id="A0A672TWW1"/>
<feature type="binding site" evidence="5">
    <location>
        <begin position="236"/>
        <end position="240"/>
    </location>
    <ligand>
        <name>FAD</name>
        <dbReference type="ChEBI" id="CHEBI:57692"/>
    </ligand>
</feature>
<dbReference type="InterPro" id="IPR014729">
    <property type="entry name" value="Rossmann-like_a/b/a_fold"/>
</dbReference>
<proteinExistence type="inferred from homology"/>
<sequence>MPHRTIHLFRKGLWLHDHPVLLAALESSEALYPVYILDRGFMTSVMHIGALRWHFLLQSLEDLQKSLCQLGSSLLVIQGEYEAVLRDHVQKWDITQVTLDAEVEPFYKEMEANIRRLGEELGFEVLSLDFGLNGGTPPLTYKRFLHILSLVGDPEAPVRNLTAEDFQRCAPPAPGLAGCYRVPLPGDLKIPQESFSPWRGRETEGLQCLQQHLTDQGWVSSFAKPRTSPNSLLPSTTGLSPYFSTGCLSVRTFFYRLSNIYAQAKHHSLPPVSLQGQLLWREFFYTVASATPNFTRMAGNPICLQIRWHEDAERLHRWKTAQTGFPWINAIMTQLRQEGWIHHLARHAVACFLTRGDPWISWEEGMKVFEELLLGADYSINAGNWLWLSASAFFHHYTWILGPVCFGRRTDPQGQYIRKYLPVLKNFPSKYIYEPRTASAEEQKQAGCIIGQDYPFPMVNHKEASDHNLQLMKQVREEQCRTAQLMRDDTADPTETKVKRDYSEEPVSKGKVARMTEQTHIPAGFTCLEPQNGKRGEAEAS</sequence>
<dbReference type="PANTHER" id="PTHR11455:SF63">
    <property type="entry name" value="PHOTOLYASE_CRYPTOCHROME ALPHA_BETA DOMAIN-CONTAINING PROTEIN"/>
    <property type="match status" value="1"/>
</dbReference>
<dbReference type="PROSITE" id="PS51645">
    <property type="entry name" value="PHR_CRY_ALPHA_BETA"/>
    <property type="match status" value="1"/>
</dbReference>
<feature type="domain" description="Photolyase/cryptochrome alpha/beta" evidence="8">
    <location>
        <begin position="3"/>
        <end position="133"/>
    </location>
</feature>
<comment type="similarity">
    <text evidence="1">Belongs to the DNA photolyase class-1 family.</text>
</comment>
<dbReference type="InterPro" id="IPR002081">
    <property type="entry name" value="Cryptochrome/DNA_photolyase_1"/>
</dbReference>
<keyword evidence="2 5" id="KW-0285">Flavoprotein</keyword>
<dbReference type="AlphaFoldDB" id="A0A672TWW1"/>
<accession>A0A672TWW1</accession>
<dbReference type="SUPFAM" id="SSF48173">
    <property type="entry name" value="Cryptochrome/photolyase FAD-binding domain"/>
    <property type="match status" value="1"/>
</dbReference>
<feature type="site" description="Electron transfer via tryptophanyl radical" evidence="6">
    <location>
        <position position="362"/>
    </location>
</feature>
<feature type="compositionally biased region" description="Basic and acidic residues" evidence="7">
    <location>
        <begin position="532"/>
        <end position="541"/>
    </location>
</feature>
<dbReference type="GO" id="GO:0045892">
    <property type="term" value="P:negative regulation of DNA-templated transcription"/>
    <property type="evidence" value="ECO:0007669"/>
    <property type="project" value="TreeGrafter"/>
</dbReference>
<protein>
    <submittedName>
        <fullName evidence="9">Cryptochrome-2-like</fullName>
    </submittedName>
</protein>
<reference evidence="9" key="1">
    <citation type="submission" date="2025-08" db="UniProtKB">
        <authorList>
            <consortium name="Ensembl"/>
        </authorList>
    </citation>
    <scope>IDENTIFICATION</scope>
</reference>
<dbReference type="PANTHER" id="PTHR11455">
    <property type="entry name" value="CRYPTOCHROME"/>
    <property type="match status" value="1"/>
</dbReference>
<evidence type="ECO:0000256" key="6">
    <source>
        <dbReference type="PIRSR" id="PIRSR602081-2"/>
    </source>
</evidence>
<comment type="cofactor">
    <cofactor evidence="5">
        <name>FAD</name>
        <dbReference type="ChEBI" id="CHEBI:57692"/>
    </cofactor>
    <text evidence="5">Binds 1 FAD per subunit.</text>
</comment>
<dbReference type="GO" id="GO:0032922">
    <property type="term" value="P:circadian regulation of gene expression"/>
    <property type="evidence" value="ECO:0007669"/>
    <property type="project" value="TreeGrafter"/>
</dbReference>
<dbReference type="InterPro" id="IPR005101">
    <property type="entry name" value="Cryptochr/Photolyase_FAD-bd"/>
</dbReference>
<evidence type="ECO:0000256" key="2">
    <source>
        <dbReference type="ARBA" id="ARBA00022630"/>
    </source>
</evidence>
<evidence type="ECO:0000256" key="4">
    <source>
        <dbReference type="ARBA" id="ARBA00022991"/>
    </source>
</evidence>
<feature type="binding site" evidence="5">
    <location>
        <begin position="277"/>
        <end position="284"/>
    </location>
    <ligand>
        <name>FAD</name>
        <dbReference type="ChEBI" id="CHEBI:57692"/>
    </ligand>
</feature>
<dbReference type="InterPro" id="IPR006050">
    <property type="entry name" value="DNA_photolyase_N"/>
</dbReference>
<gene>
    <name evidence="9" type="primary">LOC115602389</name>
</gene>
<name>A0A672TWW1_STRHB</name>
<dbReference type="GO" id="GO:0005737">
    <property type="term" value="C:cytoplasm"/>
    <property type="evidence" value="ECO:0007669"/>
    <property type="project" value="TreeGrafter"/>
</dbReference>
<reference evidence="9" key="2">
    <citation type="submission" date="2025-09" db="UniProtKB">
        <authorList>
            <consortium name="Ensembl"/>
        </authorList>
    </citation>
    <scope>IDENTIFICATION</scope>
</reference>
<evidence type="ECO:0000313" key="10">
    <source>
        <dbReference type="Proteomes" id="UP000472266"/>
    </source>
</evidence>
<keyword evidence="3 5" id="KW-0274">FAD</keyword>
<organism evidence="9 10">
    <name type="scientific">Strigops habroptila</name>
    <name type="common">Kakapo</name>
    <dbReference type="NCBI Taxonomy" id="2489341"/>
    <lineage>
        <taxon>Eukaryota</taxon>
        <taxon>Metazoa</taxon>
        <taxon>Chordata</taxon>
        <taxon>Craniata</taxon>
        <taxon>Vertebrata</taxon>
        <taxon>Euteleostomi</taxon>
        <taxon>Archelosauria</taxon>
        <taxon>Archosauria</taxon>
        <taxon>Dinosauria</taxon>
        <taxon>Saurischia</taxon>
        <taxon>Theropoda</taxon>
        <taxon>Coelurosauria</taxon>
        <taxon>Aves</taxon>
        <taxon>Neognathae</taxon>
        <taxon>Neoaves</taxon>
        <taxon>Telluraves</taxon>
        <taxon>Australaves</taxon>
        <taxon>Psittaciformes</taxon>
        <taxon>Psittacidae</taxon>
        <taxon>Strigops</taxon>
    </lineage>
</organism>
<dbReference type="Proteomes" id="UP000472266">
    <property type="component" value="Unplaced"/>
</dbReference>
<evidence type="ECO:0000256" key="1">
    <source>
        <dbReference type="ARBA" id="ARBA00005862"/>
    </source>
</evidence>
<keyword evidence="10" id="KW-1185">Reference proteome</keyword>
<dbReference type="GeneTree" id="ENSGT00940000165883"/>
<feature type="site" description="Electron transfer via tryptophanyl radical" evidence="6">
    <location>
        <position position="385"/>
    </location>
</feature>
<dbReference type="Pfam" id="PF00875">
    <property type="entry name" value="DNA_photolyase"/>
    <property type="match status" value="1"/>
</dbReference>
<evidence type="ECO:0000313" key="9">
    <source>
        <dbReference type="Ensembl" id="ENSSHBP00005006960.1"/>
    </source>
</evidence>
<evidence type="ECO:0000256" key="5">
    <source>
        <dbReference type="PIRSR" id="PIRSR602081-1"/>
    </source>
</evidence>
<dbReference type="GO" id="GO:0005634">
    <property type="term" value="C:nucleus"/>
    <property type="evidence" value="ECO:0007669"/>
    <property type="project" value="TreeGrafter"/>
</dbReference>
<dbReference type="Gene3D" id="3.40.50.620">
    <property type="entry name" value="HUPs"/>
    <property type="match status" value="1"/>
</dbReference>
<evidence type="ECO:0000259" key="8">
    <source>
        <dbReference type="PROSITE" id="PS51645"/>
    </source>
</evidence>
<evidence type="ECO:0000256" key="7">
    <source>
        <dbReference type="SAM" id="MobiDB-lite"/>
    </source>
</evidence>
<feature type="region of interest" description="Disordered" evidence="7">
    <location>
        <begin position="489"/>
        <end position="541"/>
    </location>
</feature>
<dbReference type="Ensembl" id="ENSSHBT00005008381.1">
    <property type="protein sequence ID" value="ENSSHBP00005006960.1"/>
    <property type="gene ID" value="ENSSHBG00005006065.1"/>
</dbReference>
<feature type="site" description="Electron transfer via tryptophanyl radical" evidence="6">
    <location>
        <position position="308"/>
    </location>
</feature>
<dbReference type="SUPFAM" id="SSF52425">
    <property type="entry name" value="Cryptochrome/photolyase, N-terminal domain"/>
    <property type="match status" value="1"/>
</dbReference>
<dbReference type="GO" id="GO:0043153">
    <property type="term" value="P:entrainment of circadian clock by photoperiod"/>
    <property type="evidence" value="ECO:0007669"/>
    <property type="project" value="TreeGrafter"/>
</dbReference>
<dbReference type="FunFam" id="1.10.579.10:FF:000001">
    <property type="entry name" value="Cryptochrome 1"/>
    <property type="match status" value="1"/>
</dbReference>
<evidence type="ECO:0000256" key="3">
    <source>
        <dbReference type="ARBA" id="ARBA00022827"/>
    </source>
</evidence>
<dbReference type="Gene3D" id="1.10.579.10">
    <property type="entry name" value="DNA Cyclobutane Dipyrimidine Photolyase, subunit A, domain 3"/>
    <property type="match status" value="1"/>
</dbReference>
<feature type="compositionally biased region" description="Basic and acidic residues" evidence="7">
    <location>
        <begin position="489"/>
        <end position="508"/>
    </location>
</feature>
<dbReference type="Gene3D" id="1.25.40.80">
    <property type="match status" value="1"/>
</dbReference>